<dbReference type="STRING" id="414048.SAMN04489864_109136"/>
<keyword evidence="2" id="KW-1185">Reference proteome</keyword>
<proteinExistence type="predicted"/>
<name>A0A1I2ZBH9_9SPHI</name>
<organism evidence="1 2">
    <name type="scientific">Pedobacter insulae</name>
    <dbReference type="NCBI Taxonomy" id="414048"/>
    <lineage>
        <taxon>Bacteria</taxon>
        <taxon>Pseudomonadati</taxon>
        <taxon>Bacteroidota</taxon>
        <taxon>Sphingobacteriia</taxon>
        <taxon>Sphingobacteriales</taxon>
        <taxon>Sphingobacteriaceae</taxon>
        <taxon>Pedobacter</taxon>
    </lineage>
</organism>
<evidence type="ECO:0000313" key="1">
    <source>
        <dbReference type="EMBL" id="SFH35193.1"/>
    </source>
</evidence>
<protein>
    <submittedName>
        <fullName evidence="1">Uncharacterized protein</fullName>
    </submittedName>
</protein>
<dbReference type="AlphaFoldDB" id="A0A1I2ZBH9"/>
<evidence type="ECO:0000313" key="2">
    <source>
        <dbReference type="Proteomes" id="UP000199666"/>
    </source>
</evidence>
<dbReference type="Proteomes" id="UP000199666">
    <property type="component" value="Unassembled WGS sequence"/>
</dbReference>
<gene>
    <name evidence="1" type="ORF">SAMN04489864_109136</name>
</gene>
<sequence length="161" mass="18451">MLCSSCFAQNSLKDGKHNYDGKTFVVTKNSYLGKTSISVRVVGRFENKPLFYLKDPNGLPMSRKDIHVDTNKVKEIIRNILEPHTKELSANKDQITLQFTFVQKDGSIESISYSLNGNTLISLKEIAKMDRQIKKQVKATFTGTEHNNYFFINYGYVRVIF</sequence>
<reference evidence="1 2" key="1">
    <citation type="submission" date="2016-10" db="EMBL/GenBank/DDBJ databases">
        <authorList>
            <person name="de Groot N.N."/>
        </authorList>
    </citation>
    <scope>NUCLEOTIDE SEQUENCE [LARGE SCALE GENOMIC DNA]</scope>
    <source>
        <strain evidence="1 2">DSM 18684</strain>
    </source>
</reference>
<accession>A0A1I2ZBH9</accession>
<dbReference type="EMBL" id="FOPP01000009">
    <property type="protein sequence ID" value="SFH35193.1"/>
    <property type="molecule type" value="Genomic_DNA"/>
</dbReference>